<keyword evidence="1" id="KW-0597">Phosphoprotein</keyword>
<organism evidence="3 4">
    <name type="scientific">Geoalkalibacter halelectricus</name>
    <dbReference type="NCBI Taxonomy" id="2847045"/>
    <lineage>
        <taxon>Bacteria</taxon>
        <taxon>Pseudomonadati</taxon>
        <taxon>Thermodesulfobacteriota</taxon>
        <taxon>Desulfuromonadia</taxon>
        <taxon>Desulfuromonadales</taxon>
        <taxon>Geoalkalibacteraceae</taxon>
        <taxon>Geoalkalibacter</taxon>
    </lineage>
</organism>
<reference evidence="3" key="1">
    <citation type="journal article" date="2022" name="Environ. Microbiol.">
        <title>Geoalkalibacter halelectricus SAP #1 sp. nov. possessing extracellular electron transfer and mineral#reducing capabilities from a haloalkaline environment.</title>
        <authorList>
            <person name="Yadav S."/>
            <person name="Singh R."/>
            <person name="Sundharam S.S."/>
            <person name="Chaudhary S."/>
            <person name="Krishnamurthi S."/>
            <person name="Patil S.A."/>
        </authorList>
    </citation>
    <scope>NUCLEOTIDE SEQUENCE</scope>
    <source>
        <strain evidence="3">SAP-1</strain>
    </source>
</reference>
<dbReference type="Proteomes" id="UP001060414">
    <property type="component" value="Chromosome"/>
</dbReference>
<feature type="modified residue" description="Phosphohistidine" evidence="1">
    <location>
        <position position="61"/>
    </location>
</feature>
<sequence length="115" mass="12866">MDPGTLPPPVDLSDLIDDLGQQEGVISGLIEQYNVDCPRYVENLRQAITAQDGARIEKTAHSLKSLLGIFQALPAYQLAEHLEQKGRDADFTGINALFNQFCTELERVREHLARF</sequence>
<name>A0ABY5ZNQ2_9BACT</name>
<dbReference type="SUPFAM" id="SSF47226">
    <property type="entry name" value="Histidine-containing phosphotransfer domain, HPT domain"/>
    <property type="match status" value="1"/>
</dbReference>
<dbReference type="Pfam" id="PF01627">
    <property type="entry name" value="Hpt"/>
    <property type="match status" value="1"/>
</dbReference>
<dbReference type="InterPro" id="IPR036641">
    <property type="entry name" value="HPT_dom_sf"/>
</dbReference>
<keyword evidence="4" id="KW-1185">Reference proteome</keyword>
<evidence type="ECO:0000256" key="1">
    <source>
        <dbReference type="PROSITE-ProRule" id="PRU00110"/>
    </source>
</evidence>
<evidence type="ECO:0000259" key="2">
    <source>
        <dbReference type="PROSITE" id="PS50894"/>
    </source>
</evidence>
<dbReference type="InterPro" id="IPR008207">
    <property type="entry name" value="Sig_transdc_His_kin_Hpt_dom"/>
</dbReference>
<gene>
    <name evidence="3" type="ORF">L9S41_03570</name>
</gene>
<dbReference type="PROSITE" id="PS50894">
    <property type="entry name" value="HPT"/>
    <property type="match status" value="1"/>
</dbReference>
<dbReference type="RefSeq" id="WP_260748840.1">
    <property type="nucleotide sequence ID" value="NZ_CP092109.1"/>
</dbReference>
<protein>
    <submittedName>
        <fullName evidence="3">Hpt domain-containing protein</fullName>
    </submittedName>
</protein>
<evidence type="ECO:0000313" key="3">
    <source>
        <dbReference type="EMBL" id="UWZ80484.1"/>
    </source>
</evidence>
<dbReference type="Gene3D" id="1.20.120.160">
    <property type="entry name" value="HPT domain"/>
    <property type="match status" value="1"/>
</dbReference>
<feature type="domain" description="HPt" evidence="2">
    <location>
        <begin position="22"/>
        <end position="115"/>
    </location>
</feature>
<proteinExistence type="predicted"/>
<dbReference type="EMBL" id="CP092109">
    <property type="protein sequence ID" value="UWZ80484.1"/>
    <property type="molecule type" value="Genomic_DNA"/>
</dbReference>
<evidence type="ECO:0000313" key="4">
    <source>
        <dbReference type="Proteomes" id="UP001060414"/>
    </source>
</evidence>
<accession>A0ABY5ZNQ2</accession>